<keyword evidence="4" id="KW-1185">Reference proteome</keyword>
<evidence type="ECO:0000259" key="2">
    <source>
        <dbReference type="Pfam" id="PF23598"/>
    </source>
</evidence>
<dbReference type="Proteomes" id="UP000324705">
    <property type="component" value="Chromosome 3B"/>
</dbReference>
<dbReference type="Gene3D" id="3.80.10.10">
    <property type="entry name" value="Ribonuclease Inhibitor"/>
    <property type="match status" value="1"/>
</dbReference>
<protein>
    <recommendedName>
        <fullName evidence="2">Disease resistance R13L4/SHOC-2-like LRR domain-containing protein</fullName>
    </recommendedName>
</protein>
<dbReference type="Gramene" id="TRITD3Bv1G018580.3">
    <property type="protein sequence ID" value="TRITD3Bv1G018580.3"/>
    <property type="gene ID" value="TRITD3Bv1G018580"/>
</dbReference>
<dbReference type="InterPro" id="IPR055414">
    <property type="entry name" value="LRR_R13L4/SHOC2-like"/>
</dbReference>
<dbReference type="SUPFAM" id="SSF52047">
    <property type="entry name" value="RNI-like"/>
    <property type="match status" value="1"/>
</dbReference>
<proteinExistence type="predicted"/>
<evidence type="ECO:0000313" key="4">
    <source>
        <dbReference type="Proteomes" id="UP000324705"/>
    </source>
</evidence>
<evidence type="ECO:0000313" key="3">
    <source>
        <dbReference type="EMBL" id="VAH72016.1"/>
    </source>
</evidence>
<keyword evidence="1" id="KW-0677">Repeat</keyword>
<sequence length="425" mass="47668">MPWYLISYVPCPLKKTVTILDGTMRKVSNLQSKVRRLSIQNGKMDISTTSMKQVRPLTFFTHGIIDKVQLNTCSFEVVRVLDLEGCTVSDPGYMRKLLHLRYLRLIHAHVNELPVEIGKLQFLQTLDLRRARGIKELPLSIVRLRHLICLYVHEGMKMPSGMCNLTSLEVLDGLLVGQLSSGNFNQDTAKELGQLTKLSVLRFKWRCINDTTDKTLVESLSNLHRIQNLDICADGGRHVDLMREGWVPPPQLHRLQFQGTTCSFQTLPTWINPSTLPLLSYLEIWVEEVRPDDILLLGLLPALRSLSLVRSTTFSGGAAVEMSVVAADAFPCATECRFIGVAAVPSIFPQGAMPRVKLLRFGFPAVWISRGDFDFGMGHLPSLKYVQVELLCEKATDVELEEADAAVRAAVEEHPNGVHLNLSTW</sequence>
<dbReference type="PANTHER" id="PTHR47186:SF22">
    <property type="entry name" value="OS11G0589401 PROTEIN"/>
    <property type="match status" value="1"/>
</dbReference>
<evidence type="ECO:0000256" key="1">
    <source>
        <dbReference type="ARBA" id="ARBA00022737"/>
    </source>
</evidence>
<reference evidence="3 4" key="1">
    <citation type="submission" date="2017-09" db="EMBL/GenBank/DDBJ databases">
        <authorList>
            <consortium name="International Durum Wheat Genome Sequencing Consortium (IDWGSC)"/>
            <person name="Milanesi L."/>
        </authorList>
    </citation>
    <scope>NUCLEOTIDE SEQUENCE [LARGE SCALE GENOMIC DNA]</scope>
    <source>
        <strain evidence="4">cv. Svevo</strain>
    </source>
</reference>
<name>A0A9R1RWF5_TRITD</name>
<gene>
    <name evidence="3" type="ORF">TRITD_3Bv1G018580</name>
</gene>
<feature type="domain" description="Disease resistance R13L4/SHOC-2-like LRR" evidence="2">
    <location>
        <begin position="53"/>
        <end position="416"/>
    </location>
</feature>
<dbReference type="Pfam" id="PF23598">
    <property type="entry name" value="LRR_14"/>
    <property type="match status" value="1"/>
</dbReference>
<dbReference type="InterPro" id="IPR032675">
    <property type="entry name" value="LRR_dom_sf"/>
</dbReference>
<dbReference type="AlphaFoldDB" id="A0A9R1RWF5"/>
<organism evidence="3 4">
    <name type="scientific">Triticum turgidum subsp. durum</name>
    <name type="common">Durum wheat</name>
    <name type="synonym">Triticum durum</name>
    <dbReference type="NCBI Taxonomy" id="4567"/>
    <lineage>
        <taxon>Eukaryota</taxon>
        <taxon>Viridiplantae</taxon>
        <taxon>Streptophyta</taxon>
        <taxon>Embryophyta</taxon>
        <taxon>Tracheophyta</taxon>
        <taxon>Spermatophyta</taxon>
        <taxon>Magnoliopsida</taxon>
        <taxon>Liliopsida</taxon>
        <taxon>Poales</taxon>
        <taxon>Poaceae</taxon>
        <taxon>BOP clade</taxon>
        <taxon>Pooideae</taxon>
        <taxon>Triticodae</taxon>
        <taxon>Triticeae</taxon>
        <taxon>Triticinae</taxon>
        <taxon>Triticum</taxon>
    </lineage>
</organism>
<dbReference type="PANTHER" id="PTHR47186">
    <property type="entry name" value="LEUCINE-RICH REPEAT-CONTAINING PROTEIN 57"/>
    <property type="match status" value="1"/>
</dbReference>
<dbReference type="EMBL" id="LT934116">
    <property type="protein sequence ID" value="VAH72016.1"/>
    <property type="molecule type" value="Genomic_DNA"/>
</dbReference>
<accession>A0A9R1RWF5</accession>